<comment type="subunit">
    <text evidence="5">Homodimer.</text>
</comment>
<feature type="binding site" evidence="5">
    <location>
        <position position="91"/>
    </location>
    <ligand>
        <name>5-phospho-alpha-D-ribose 1-diphosphate</name>
        <dbReference type="ChEBI" id="CHEBI:58017"/>
    </ligand>
</feature>
<feature type="binding site" evidence="5">
    <location>
        <begin position="94"/>
        <end position="95"/>
    </location>
    <ligand>
        <name>5-phospho-alpha-D-ribose 1-diphosphate</name>
        <dbReference type="ChEBI" id="CHEBI:58017"/>
    </ligand>
</feature>
<comment type="pathway">
    <text evidence="5">Amino-acid biosynthesis; L-tryptophan biosynthesis; L-tryptophan from chorismate: step 2/5.</text>
</comment>
<dbReference type="Gene3D" id="3.40.1030.10">
    <property type="entry name" value="Nucleoside phosphorylase/phosphoribosyltransferase catalytic domain"/>
    <property type="match status" value="1"/>
</dbReference>
<keyword evidence="9" id="KW-1185">Reference proteome</keyword>
<dbReference type="EMBL" id="JAROCG010000001">
    <property type="protein sequence ID" value="MDN4611521.1"/>
    <property type="molecule type" value="Genomic_DNA"/>
</dbReference>
<feature type="binding site" evidence="5">
    <location>
        <position position="131"/>
    </location>
    <ligand>
        <name>5-phospho-alpha-D-ribose 1-diphosphate</name>
        <dbReference type="ChEBI" id="CHEBI:58017"/>
    </ligand>
</feature>
<dbReference type="InterPro" id="IPR036320">
    <property type="entry name" value="Glycosyl_Trfase_fam3_N_dom_sf"/>
</dbReference>
<feature type="binding site" evidence="5">
    <location>
        <begin position="101"/>
        <end position="104"/>
    </location>
    <ligand>
        <name>5-phospho-alpha-D-ribose 1-diphosphate</name>
        <dbReference type="ChEBI" id="CHEBI:58017"/>
    </ligand>
</feature>
<keyword evidence="5" id="KW-0028">Amino-acid biosynthesis</keyword>
<keyword evidence="3 5" id="KW-0822">Tryptophan biosynthesis</keyword>
<dbReference type="SUPFAM" id="SSF52418">
    <property type="entry name" value="Nucleoside phosphorylase/phosphoribosyltransferase catalytic domain"/>
    <property type="match status" value="1"/>
</dbReference>
<evidence type="ECO:0000256" key="3">
    <source>
        <dbReference type="ARBA" id="ARBA00022822"/>
    </source>
</evidence>
<dbReference type="InterPro" id="IPR005940">
    <property type="entry name" value="Anthranilate_Pribosyl_Tfrase"/>
</dbReference>
<reference evidence="8" key="1">
    <citation type="submission" date="2023-06" db="EMBL/GenBank/DDBJ databases">
        <title>MT1 and MT2 Draft Genomes of Novel Species.</title>
        <authorList>
            <person name="Venkateswaran K."/>
        </authorList>
    </citation>
    <scope>NUCLEOTIDE SEQUENCE</scope>
    <source>
        <strain evidence="8">IIF3SC-B10</strain>
    </source>
</reference>
<evidence type="ECO:0000313" key="8">
    <source>
        <dbReference type="EMBL" id="MDN4611521.1"/>
    </source>
</evidence>
<comment type="function">
    <text evidence="5">Catalyzes the transfer of the phosphoribosyl group of 5-phosphorylribose-1-pyrophosphate (PRPP) to anthranilate to yield N-(5'-phosphoribosyl)-anthranilate (PRA).</text>
</comment>
<dbReference type="InterPro" id="IPR035902">
    <property type="entry name" value="Nuc_phospho_transferase"/>
</dbReference>
<feature type="binding site" evidence="5">
    <location>
        <position position="99"/>
    </location>
    <ligand>
        <name>5-phospho-alpha-D-ribose 1-diphosphate</name>
        <dbReference type="ChEBI" id="CHEBI:58017"/>
    </ligand>
</feature>
<evidence type="ECO:0000313" key="9">
    <source>
        <dbReference type="Proteomes" id="UP001174209"/>
    </source>
</evidence>
<feature type="binding site" evidence="5">
    <location>
        <position position="103"/>
    </location>
    <ligand>
        <name>Mg(2+)</name>
        <dbReference type="ChEBI" id="CHEBI:18420"/>
        <label>1</label>
    </ligand>
</feature>
<comment type="catalytic activity">
    <reaction evidence="5">
        <text>N-(5-phospho-beta-D-ribosyl)anthranilate + diphosphate = 5-phospho-alpha-D-ribose 1-diphosphate + anthranilate</text>
        <dbReference type="Rhea" id="RHEA:11768"/>
        <dbReference type="ChEBI" id="CHEBI:16567"/>
        <dbReference type="ChEBI" id="CHEBI:18277"/>
        <dbReference type="ChEBI" id="CHEBI:33019"/>
        <dbReference type="ChEBI" id="CHEBI:58017"/>
        <dbReference type="EC" id="2.4.2.18"/>
    </reaction>
</comment>
<evidence type="ECO:0000259" key="7">
    <source>
        <dbReference type="Pfam" id="PF02885"/>
    </source>
</evidence>
<dbReference type="NCBIfam" id="TIGR01245">
    <property type="entry name" value="trpD"/>
    <property type="match status" value="1"/>
</dbReference>
<feature type="binding site" evidence="5">
    <location>
        <position position="91"/>
    </location>
    <ligand>
        <name>anthranilate</name>
        <dbReference type="ChEBI" id="CHEBI:16567"/>
        <label>1</label>
    </ligand>
</feature>
<feature type="binding site" evidence="5">
    <location>
        <position position="235"/>
    </location>
    <ligand>
        <name>Mg(2+)</name>
        <dbReference type="ChEBI" id="CHEBI:18420"/>
        <label>2</label>
    </ligand>
</feature>
<dbReference type="EC" id="2.4.2.18" evidence="5"/>
<evidence type="ECO:0000256" key="2">
    <source>
        <dbReference type="ARBA" id="ARBA00022679"/>
    </source>
</evidence>
<dbReference type="SUPFAM" id="SSF47648">
    <property type="entry name" value="Nucleoside phosphorylase/phosphoribosyltransferase N-terminal domain"/>
    <property type="match status" value="1"/>
</dbReference>
<organism evidence="8 9">
    <name type="scientific">Arthrobacter burdickii</name>
    <dbReference type="NCBI Taxonomy" id="3035920"/>
    <lineage>
        <taxon>Bacteria</taxon>
        <taxon>Bacillati</taxon>
        <taxon>Actinomycetota</taxon>
        <taxon>Actinomycetes</taxon>
        <taxon>Micrococcales</taxon>
        <taxon>Micrococcaceae</taxon>
        <taxon>Arthrobacter</taxon>
    </lineage>
</organism>
<gene>
    <name evidence="5 8" type="primary">trpD</name>
    <name evidence="8" type="ORF">P5G52_11670</name>
</gene>
<dbReference type="InterPro" id="IPR000312">
    <property type="entry name" value="Glycosyl_Trfase_fam3"/>
</dbReference>
<feature type="binding site" evidence="5">
    <location>
        <begin position="119"/>
        <end position="127"/>
    </location>
    <ligand>
        <name>5-phospho-alpha-D-ribose 1-diphosphate</name>
        <dbReference type="ChEBI" id="CHEBI:58017"/>
    </ligand>
</feature>
<feature type="binding site" evidence="5">
    <location>
        <position position="122"/>
    </location>
    <ligand>
        <name>anthranilate</name>
        <dbReference type="ChEBI" id="CHEBI:16567"/>
        <label>1</label>
    </ligand>
</feature>
<feature type="domain" description="Glycosyl transferase family 3 N-terminal" evidence="7">
    <location>
        <begin position="17"/>
        <end position="76"/>
    </location>
</feature>
<dbReference type="HAMAP" id="MF_00211">
    <property type="entry name" value="TrpD"/>
    <property type="match status" value="1"/>
</dbReference>
<keyword evidence="5" id="KW-0460">Magnesium</keyword>
<dbReference type="GO" id="GO:0004048">
    <property type="term" value="F:anthranilate phosphoribosyltransferase activity"/>
    <property type="evidence" value="ECO:0007669"/>
    <property type="project" value="UniProtKB-EC"/>
</dbReference>
<dbReference type="PANTHER" id="PTHR43285">
    <property type="entry name" value="ANTHRANILATE PHOSPHORIBOSYLTRANSFERASE"/>
    <property type="match status" value="1"/>
</dbReference>
<evidence type="ECO:0000259" key="6">
    <source>
        <dbReference type="Pfam" id="PF00591"/>
    </source>
</evidence>
<name>A0ABT8K402_9MICC</name>
<comment type="cofactor">
    <cofactor evidence="5">
        <name>Mg(2+)</name>
        <dbReference type="ChEBI" id="CHEBI:18420"/>
    </cofactor>
    <text evidence="5">Binds 2 magnesium ions per monomer.</text>
</comment>
<feature type="binding site" evidence="5">
    <location>
        <position position="177"/>
    </location>
    <ligand>
        <name>anthranilate</name>
        <dbReference type="ChEBI" id="CHEBI:16567"/>
        <label>2</label>
    </ligand>
</feature>
<keyword evidence="2 5" id="KW-0808">Transferase</keyword>
<evidence type="ECO:0000256" key="4">
    <source>
        <dbReference type="ARBA" id="ARBA00023141"/>
    </source>
</evidence>
<keyword evidence="5" id="KW-0479">Metal-binding</keyword>
<evidence type="ECO:0000256" key="5">
    <source>
        <dbReference type="HAMAP-Rule" id="MF_00211"/>
    </source>
</evidence>
<dbReference type="Proteomes" id="UP001174209">
    <property type="component" value="Unassembled WGS sequence"/>
</dbReference>
<dbReference type="Pfam" id="PF00591">
    <property type="entry name" value="Glycos_transf_3"/>
    <property type="match status" value="1"/>
</dbReference>
<protein>
    <recommendedName>
        <fullName evidence="5">Anthranilate phosphoribosyltransferase</fullName>
        <ecNumber evidence="5">2.4.2.18</ecNumber>
    </recommendedName>
</protein>
<keyword evidence="1 5" id="KW-0328">Glycosyltransferase</keyword>
<feature type="domain" description="Glycosyl transferase family 3" evidence="6">
    <location>
        <begin position="85"/>
        <end position="339"/>
    </location>
</feature>
<comment type="caution">
    <text evidence="8">The sequence shown here is derived from an EMBL/GenBank/DDBJ whole genome shotgun (WGS) entry which is preliminary data.</text>
</comment>
<comment type="caution">
    <text evidence="5">Lacks conserved residue(s) required for the propagation of feature annotation.</text>
</comment>
<dbReference type="PANTHER" id="PTHR43285:SF2">
    <property type="entry name" value="ANTHRANILATE PHOSPHORIBOSYLTRANSFERASE"/>
    <property type="match status" value="1"/>
</dbReference>
<comment type="similarity">
    <text evidence="5">Belongs to the anthranilate phosphoribosyltransferase family.</text>
</comment>
<dbReference type="Gene3D" id="1.20.970.10">
    <property type="entry name" value="Transferase, Pyrimidine Nucleoside Phosphorylase, Chain C"/>
    <property type="match status" value="1"/>
</dbReference>
<keyword evidence="4 5" id="KW-0057">Aromatic amino acid biosynthesis</keyword>
<accession>A0ABT8K402</accession>
<proteinExistence type="inferred from homology"/>
<sequence length="353" mass="36110">MSLTTSPPAAQPTWPSIFSSLLAGLDLSTGQSRWAMDTIMAGEASHAQIAGFLIALRAKGESVDELVGLVEAMLGRAHRIQVAGPTLDIVGTGGDGLNTLNISTMSSLVAVGAGAKVVKHGNRGASSASGAADVIEELGVRLDLAPADVARTAEQAGITFCFAQVFHPSMKHVAVPRRELGVPTAFNFLGPLSNPAGVSAQALGCADARMAPLMAGVLAARGIRALVFRGDDGRDKLTTSGSSTVWEVRNGEVQAHEVHPGDFGLDVVPVDALRGTDASGNADVVRAVLGGQAGPVRDAVILNAAAGLVALDETADGGLVDRIRTAMERARTSIDSGAAAGVLERWVEVSRSS</sequence>
<dbReference type="InterPro" id="IPR017459">
    <property type="entry name" value="Glycosyl_Trfase_fam3_N_dom"/>
</dbReference>
<dbReference type="RefSeq" id="WP_301227539.1">
    <property type="nucleotide sequence ID" value="NZ_JAROCG010000001.1"/>
</dbReference>
<dbReference type="Pfam" id="PF02885">
    <property type="entry name" value="Glycos_trans_3N"/>
    <property type="match status" value="1"/>
</dbReference>
<evidence type="ECO:0000256" key="1">
    <source>
        <dbReference type="ARBA" id="ARBA00022676"/>
    </source>
</evidence>